<gene>
    <name evidence="3" type="ordered locus">Paes_1237</name>
</gene>
<dbReference type="AlphaFoldDB" id="B4S876"/>
<accession>B4S876</accession>
<sequence length="267" mass="29333">MHKVQKMTALISFALLLVGCSLQTKMSSTLDRTTTEVLDRFADIDRSLSGAAAKLLQTGLSGPEAAAALNTLCSTSSSCVDCATISKAGSIIEVQPEQYKTVAGKTIADQPQVQTMLKRHIPVMSPMFRSVENVNAVDVEYPLIDAQGEFLGAVSMLFKPDTLLRPIIEKAVKGTDFNIWVVSPDGTMLYDRMSDHIGLNLFTAELYQPFPSLLKIGRQIAAEPEGRGSYSFYKPETKERVTKEAIWSTVSLYNTAWRVVIYRIAGQ</sequence>
<dbReference type="PROSITE" id="PS51257">
    <property type="entry name" value="PROKAR_LIPOPROTEIN"/>
    <property type="match status" value="1"/>
</dbReference>
<feature type="signal peptide" evidence="1">
    <location>
        <begin position="1"/>
        <end position="26"/>
    </location>
</feature>
<protein>
    <submittedName>
        <fullName evidence="3">Methyl-accepting chemotaxis protein</fullName>
    </submittedName>
</protein>
<dbReference type="HOGENOM" id="CLU_084977_0_0_10"/>
<evidence type="ECO:0000313" key="4">
    <source>
        <dbReference type="Proteomes" id="UP000002725"/>
    </source>
</evidence>
<evidence type="ECO:0000313" key="3">
    <source>
        <dbReference type="EMBL" id="ACF46263.1"/>
    </source>
</evidence>
<dbReference type="eggNOG" id="COG0683">
    <property type="taxonomic scope" value="Bacteria"/>
</dbReference>
<keyword evidence="4" id="KW-1185">Reference proteome</keyword>
<proteinExistence type="predicted"/>
<dbReference type="InterPro" id="IPR054513">
    <property type="entry name" value="Dret_0059-like_sensor"/>
</dbReference>
<keyword evidence="1" id="KW-0732">Signal</keyword>
<organism evidence="3 4">
    <name type="scientific">Prosthecochloris aestuarii (strain DSM 271 / SK 413)</name>
    <dbReference type="NCBI Taxonomy" id="290512"/>
    <lineage>
        <taxon>Bacteria</taxon>
        <taxon>Pseudomonadati</taxon>
        <taxon>Chlorobiota</taxon>
        <taxon>Chlorobiia</taxon>
        <taxon>Chlorobiales</taxon>
        <taxon>Chlorobiaceae</taxon>
        <taxon>Prosthecochloris</taxon>
    </lineage>
</organism>
<evidence type="ECO:0000259" key="2">
    <source>
        <dbReference type="Pfam" id="PF22309"/>
    </source>
</evidence>
<dbReference type="Proteomes" id="UP000002725">
    <property type="component" value="Chromosome"/>
</dbReference>
<feature type="chain" id="PRO_5002823008" evidence="1">
    <location>
        <begin position="27"/>
        <end position="267"/>
    </location>
</feature>
<dbReference type="Gene3D" id="3.30.450.20">
    <property type="entry name" value="PAS domain"/>
    <property type="match status" value="1"/>
</dbReference>
<name>B4S876_PROA2</name>
<dbReference type="Pfam" id="PF22309">
    <property type="entry name" value="HK-GC-Chemotax_sensor"/>
    <property type="match status" value="1"/>
</dbReference>
<reference evidence="3" key="1">
    <citation type="submission" date="2008-06" db="EMBL/GenBank/DDBJ databases">
        <title>Complete sequence of chromosome of Prosthecochloris aestuarii DSM 271.</title>
        <authorList>
            <consortium name="US DOE Joint Genome Institute"/>
            <person name="Lucas S."/>
            <person name="Copeland A."/>
            <person name="Lapidus A."/>
            <person name="Glavina del Rio T."/>
            <person name="Dalin E."/>
            <person name="Tice H."/>
            <person name="Bruce D."/>
            <person name="Goodwin L."/>
            <person name="Pitluck S."/>
            <person name="Schmutz J."/>
            <person name="Larimer F."/>
            <person name="Land M."/>
            <person name="Hauser L."/>
            <person name="Kyrpides N."/>
            <person name="Anderson I."/>
            <person name="Liu Z."/>
            <person name="Li T."/>
            <person name="Zhao F."/>
            <person name="Overmann J."/>
            <person name="Bryant D.A."/>
            <person name="Richardson P."/>
        </authorList>
    </citation>
    <scope>NUCLEOTIDE SEQUENCE [LARGE SCALE GENOMIC DNA]</scope>
    <source>
        <strain evidence="3">DSM 271</strain>
    </source>
</reference>
<dbReference type="EMBL" id="CP001108">
    <property type="protein sequence ID" value="ACF46263.1"/>
    <property type="molecule type" value="Genomic_DNA"/>
</dbReference>
<feature type="domain" description="Dret-0059-like sensor" evidence="2">
    <location>
        <begin position="41"/>
        <end position="160"/>
    </location>
</feature>
<dbReference type="KEGG" id="paa:Paes_1237"/>
<dbReference type="STRING" id="290512.Paes_1237"/>
<evidence type="ECO:0000256" key="1">
    <source>
        <dbReference type="SAM" id="SignalP"/>
    </source>
</evidence>